<proteinExistence type="predicted"/>
<protein>
    <submittedName>
        <fullName evidence="2">Glyxoylase</fullName>
    </submittedName>
</protein>
<evidence type="ECO:0000259" key="1">
    <source>
        <dbReference type="PROSITE" id="PS51819"/>
    </source>
</evidence>
<dbReference type="EMBL" id="MUMY01000030">
    <property type="protein sequence ID" value="ONM46168.1"/>
    <property type="molecule type" value="Genomic_DNA"/>
</dbReference>
<dbReference type="CDD" id="cd07246">
    <property type="entry name" value="VOC_like"/>
    <property type="match status" value="1"/>
</dbReference>
<dbReference type="PROSITE" id="PS51819">
    <property type="entry name" value="VOC"/>
    <property type="match status" value="1"/>
</dbReference>
<dbReference type="PANTHER" id="PTHR34109:SF1">
    <property type="entry name" value="VOC DOMAIN-CONTAINING PROTEIN"/>
    <property type="match status" value="1"/>
</dbReference>
<gene>
    <name evidence="2" type="ORF">B0T46_24600</name>
</gene>
<reference evidence="2 3" key="1">
    <citation type="journal article" date="2016" name="Antonie Van Leeuwenhoek">
        <title>Nocardia donostiensis sp. nov., isolated from human respiratory specimens.</title>
        <authorList>
            <person name="Ercibengoa M."/>
            <person name="Bell M."/>
            <person name="Marimon J.M."/>
            <person name="Humrighouse B."/>
            <person name="Klenk H.P."/>
            <person name="Potter G."/>
            <person name="Perez-Trallero E."/>
        </authorList>
    </citation>
    <scope>NUCLEOTIDE SEQUENCE [LARGE SCALE GENOMIC DNA]</scope>
    <source>
        <strain evidence="2 3">X1655</strain>
    </source>
</reference>
<dbReference type="Pfam" id="PF00903">
    <property type="entry name" value="Glyoxalase"/>
    <property type="match status" value="1"/>
</dbReference>
<evidence type="ECO:0000313" key="2">
    <source>
        <dbReference type="EMBL" id="ONM46168.1"/>
    </source>
</evidence>
<sequence length="154" mass="16378">MSDVSPVPEGYPSISAGLAIDGAADAIEFYKNVFGATERMRMPGPNGTIMHCELLVGNSVLMLGDPAPDIGFRDPKAVGGTPVNLYVYVPDVDAAFSAALAAGATQLTAPETQFYGDRTGSFIDPWGHQWTVATHVEDIEPEEMQRRMAEMSGG</sequence>
<feature type="domain" description="VOC" evidence="1">
    <location>
        <begin position="10"/>
        <end position="135"/>
    </location>
</feature>
<organism evidence="2 3">
    <name type="scientific">Nocardia donostiensis</name>
    <dbReference type="NCBI Taxonomy" id="1538463"/>
    <lineage>
        <taxon>Bacteria</taxon>
        <taxon>Bacillati</taxon>
        <taxon>Actinomycetota</taxon>
        <taxon>Actinomycetes</taxon>
        <taxon>Mycobacteriales</taxon>
        <taxon>Nocardiaceae</taxon>
        <taxon>Nocardia</taxon>
    </lineage>
</organism>
<dbReference type="SUPFAM" id="SSF54593">
    <property type="entry name" value="Glyoxalase/Bleomycin resistance protein/Dihydroxybiphenyl dioxygenase"/>
    <property type="match status" value="1"/>
</dbReference>
<dbReference type="AlphaFoldDB" id="A0A1W0AQG4"/>
<name>A0A1W0AQG4_9NOCA</name>
<dbReference type="RefSeq" id="WP_077121558.1">
    <property type="nucleotide sequence ID" value="NZ_LOKT01000025.1"/>
</dbReference>
<keyword evidence="3" id="KW-1185">Reference proteome</keyword>
<dbReference type="OrthoDB" id="9795306at2"/>
<dbReference type="Proteomes" id="UP000188836">
    <property type="component" value="Unassembled WGS sequence"/>
</dbReference>
<evidence type="ECO:0000313" key="3">
    <source>
        <dbReference type="Proteomes" id="UP000188836"/>
    </source>
</evidence>
<dbReference type="Gene3D" id="3.30.720.110">
    <property type="match status" value="1"/>
</dbReference>
<dbReference type="STRING" id="1538463.B0T36_24905"/>
<dbReference type="InterPro" id="IPR029068">
    <property type="entry name" value="Glyas_Bleomycin-R_OHBP_Dase"/>
</dbReference>
<dbReference type="InterPro" id="IPR037523">
    <property type="entry name" value="VOC_core"/>
</dbReference>
<accession>A0A1W0AQG4</accession>
<dbReference type="InterPro" id="IPR004360">
    <property type="entry name" value="Glyas_Fos-R_dOase_dom"/>
</dbReference>
<dbReference type="PANTHER" id="PTHR34109">
    <property type="entry name" value="BNAUNNG04460D PROTEIN-RELATED"/>
    <property type="match status" value="1"/>
</dbReference>
<dbReference type="Gene3D" id="3.30.720.120">
    <property type="match status" value="1"/>
</dbReference>
<comment type="caution">
    <text evidence="2">The sequence shown here is derived from an EMBL/GenBank/DDBJ whole genome shotgun (WGS) entry which is preliminary data.</text>
</comment>